<evidence type="ECO:0000313" key="3">
    <source>
        <dbReference type="Proteomes" id="UP000008281"/>
    </source>
</evidence>
<dbReference type="eggNOG" id="ENOG502TIS7">
    <property type="taxonomic scope" value="Eukaryota"/>
</dbReference>
<dbReference type="STRING" id="31234.E3MFR7"/>
<protein>
    <submittedName>
        <fullName evidence="2">Uncharacterized protein</fullName>
    </submittedName>
</protein>
<feature type="compositionally biased region" description="Basic and acidic residues" evidence="1">
    <location>
        <begin position="657"/>
        <end position="671"/>
    </location>
</feature>
<feature type="compositionally biased region" description="Polar residues" evidence="1">
    <location>
        <begin position="672"/>
        <end position="681"/>
    </location>
</feature>
<dbReference type="FunCoup" id="E3MFR7">
    <property type="interactions" value="724"/>
</dbReference>
<gene>
    <name evidence="2" type="ORF">CRE_24462</name>
</gene>
<feature type="compositionally biased region" description="Basic and acidic residues" evidence="1">
    <location>
        <begin position="744"/>
        <end position="759"/>
    </location>
</feature>
<name>E3MFR7_CAERE</name>
<evidence type="ECO:0000313" key="2">
    <source>
        <dbReference type="EMBL" id="EFP01194.1"/>
    </source>
</evidence>
<sequence length="832" mass="96140">MKEEEQEHPVGFELIDKLEEAFDSIDEFGGFRYEKIKYDESTIQYMLDASESVILDETLGLDPINEVHRLVIIISKYFNKKLINFQIQAFPSRDRIVSDLQIRFSTANMKTVLRNGPQAHLHFAKVADKRFAPRHPFDLPVFYYHFCHPERSLTNATHNRDQEFQFGINCMYNTNPTIRLFNGLLEMYDNAMEKIELPHPKFGKNIYYKADRTIADTYSKPGQHSEVIIHGMRIFFEDGTIKNDKGYRMEVYLNNREVEENEKIQKVEFFLADENTIEVMTLFKKSMMAGGFIRKKKKVEKIEQTVLIVSLDEITGTYGTSDFQCSPNFKSMLRTSRMGPKRRPRNSKQEVKIKMDENREIMKPSVDRVKVFLGVEKNNKKLRHKRAGLGHQICTSFCKLKNALQLLKDESAFPSESEFWTAGEKVVYALYMAQTDAYLCEDTCVTFLDAVQMCSTFVDHSDEFEIQGELLLMFSYQLMSMLFAIEKYIHQIDRNDNLCKQDIYIGTFLPFYYIVPFSVLKDAFINAKRPLKGMLLEIICRRATPSVYSEVLDLYQNDKQLVEDALKSYPHIMLFGHFPASPCADLVNELGVYLDNSLLLEPNKWILDIPRPRVLFSVKPEPEEIPEECPDEDYLQGNEINGDTSYECDIVHEQPVEEHMSTTDWEAEHSSSVENHTNGASNEPEEFDFVVPMKPIKKEPLTEAVDEPTTPPRTPPARKSPVPSTSADNGYYRNAQGFERKRKQPFDWRDMISESRDNTPVKTPGQPVKAPCGATFTPNRLINTPYGKYRKLIHPEPTKRTFLQKDPTKEGLLDKIWEGSSAAVIRRSVSDA</sequence>
<reference evidence="2" key="1">
    <citation type="submission" date="2007-07" db="EMBL/GenBank/DDBJ databases">
        <title>PCAP assembly of the Caenorhabditis remanei genome.</title>
        <authorList>
            <consortium name="The Caenorhabditis remanei Sequencing Consortium"/>
            <person name="Wilson R.K."/>
        </authorList>
    </citation>
    <scope>NUCLEOTIDE SEQUENCE [LARGE SCALE GENOMIC DNA]</scope>
    <source>
        <strain evidence="2">PB4641</strain>
    </source>
</reference>
<organism evidence="3">
    <name type="scientific">Caenorhabditis remanei</name>
    <name type="common">Caenorhabditis vulgaris</name>
    <dbReference type="NCBI Taxonomy" id="31234"/>
    <lineage>
        <taxon>Eukaryota</taxon>
        <taxon>Metazoa</taxon>
        <taxon>Ecdysozoa</taxon>
        <taxon>Nematoda</taxon>
        <taxon>Chromadorea</taxon>
        <taxon>Rhabditida</taxon>
        <taxon>Rhabditina</taxon>
        <taxon>Rhabditomorpha</taxon>
        <taxon>Rhabditoidea</taxon>
        <taxon>Rhabditidae</taxon>
        <taxon>Peloderinae</taxon>
        <taxon>Caenorhabditis</taxon>
    </lineage>
</organism>
<dbReference type="EMBL" id="DS268442">
    <property type="protein sequence ID" value="EFP01194.1"/>
    <property type="molecule type" value="Genomic_DNA"/>
</dbReference>
<dbReference type="OrthoDB" id="5877787at2759"/>
<dbReference type="Proteomes" id="UP000008281">
    <property type="component" value="Unassembled WGS sequence"/>
</dbReference>
<proteinExistence type="predicted"/>
<dbReference type="InParanoid" id="E3MFR7"/>
<dbReference type="AlphaFoldDB" id="E3MFR7"/>
<dbReference type="HOGENOM" id="CLU_341086_0_0_1"/>
<feature type="region of interest" description="Disordered" evidence="1">
    <location>
        <begin position="657"/>
        <end position="685"/>
    </location>
</feature>
<dbReference type="OMA" id="ECDIVHE"/>
<accession>E3MFR7</accession>
<keyword evidence="3" id="KW-1185">Reference proteome</keyword>
<feature type="region of interest" description="Disordered" evidence="1">
    <location>
        <begin position="700"/>
        <end position="776"/>
    </location>
</feature>
<evidence type="ECO:0000256" key="1">
    <source>
        <dbReference type="SAM" id="MobiDB-lite"/>
    </source>
</evidence>